<accession>A0A1I5A3Z7</accession>
<keyword evidence="2" id="KW-1185">Reference proteome</keyword>
<name>A0A1I5A3Z7_9CLOT</name>
<dbReference type="OrthoDB" id="9809324at2"/>
<evidence type="ECO:0000313" key="2">
    <source>
        <dbReference type="Proteomes" id="UP000181899"/>
    </source>
</evidence>
<dbReference type="RefSeq" id="WP_074911384.1">
    <property type="nucleotide sequence ID" value="NZ_FOVK01000002.1"/>
</dbReference>
<evidence type="ECO:0008006" key="3">
    <source>
        <dbReference type="Google" id="ProtNLM"/>
    </source>
</evidence>
<dbReference type="Proteomes" id="UP000181899">
    <property type="component" value="Unassembled WGS sequence"/>
</dbReference>
<protein>
    <recommendedName>
        <fullName evidence="3">ATPase AAA-type core domain-containing protein</fullName>
    </recommendedName>
</protein>
<proteinExistence type="predicted"/>
<dbReference type="InterPro" id="IPR027417">
    <property type="entry name" value="P-loop_NTPase"/>
</dbReference>
<dbReference type="EMBL" id="FOVK01000002">
    <property type="protein sequence ID" value="SFN57113.1"/>
    <property type="molecule type" value="Genomic_DNA"/>
</dbReference>
<organism evidence="1 2">
    <name type="scientific">Proteiniclasticum ruminis</name>
    <dbReference type="NCBI Taxonomy" id="398199"/>
    <lineage>
        <taxon>Bacteria</taxon>
        <taxon>Bacillati</taxon>
        <taxon>Bacillota</taxon>
        <taxon>Clostridia</taxon>
        <taxon>Eubacteriales</taxon>
        <taxon>Clostridiaceae</taxon>
        <taxon>Proteiniclasticum</taxon>
    </lineage>
</organism>
<sequence length="388" mass="44734">MRLLKLRIEGLKAYKTPLELEFVARQRVVKENSPLYELLPRVYQNSTLMFIGDNTSGKSPTIEMISFAMRMLEGMPLSLIKNAMVLDNVGVGERFHLETYFMGRSERLYKLLTTIRKDVAFFEEEIKFIIEYEALYEKEPSKIRSRKNLFTFEEEDPVLTRKGKAEELPLDVSIAKDIYKEETCGMLHLDLIRLSEEELLQKFLSVDKTLLKFTAPQIEKISLDAVDEVRGVKGIHLKFYDLDPFFLKEEKELRRYISPGLMRTTVLLHMASQVLKHGGYLLVDGLGREMSRDKAIALLRLFGNPEVNRKGACLLATTLDPDLLDEMERNDGIYLLHYEAGIEVKNLAELLMRNDLKKSDIYRSGTLPGTAPLESQFNELLNHLKSQM</sequence>
<dbReference type="Gene3D" id="3.40.50.300">
    <property type="entry name" value="P-loop containing nucleotide triphosphate hydrolases"/>
    <property type="match status" value="1"/>
</dbReference>
<dbReference type="AlphaFoldDB" id="A0A1I5A3Z7"/>
<gene>
    <name evidence="1" type="ORF">SAMN04488695_102305</name>
</gene>
<evidence type="ECO:0000313" key="1">
    <source>
        <dbReference type="EMBL" id="SFN57113.1"/>
    </source>
</evidence>
<reference evidence="1 2" key="1">
    <citation type="submission" date="2016-10" db="EMBL/GenBank/DDBJ databases">
        <authorList>
            <person name="de Groot N.N."/>
        </authorList>
    </citation>
    <scope>NUCLEOTIDE SEQUENCE [LARGE SCALE GENOMIC DNA]</scope>
    <source>
        <strain evidence="1 2">ML2</strain>
    </source>
</reference>